<evidence type="ECO:0000256" key="1">
    <source>
        <dbReference type="SAM" id="Coils"/>
    </source>
</evidence>
<dbReference type="InterPro" id="IPR016567">
    <property type="entry name" value="Cys-rich_furovirus"/>
</dbReference>
<organismHost>
    <name type="scientific">Hordeum vulgare</name>
    <name type="common">Barley</name>
    <dbReference type="NCBI Taxonomy" id="4513"/>
</organismHost>
<keyword evidence="1" id="KW-0175">Coiled coil</keyword>
<dbReference type="Pfam" id="PF04521">
    <property type="entry name" value="Viral_P18"/>
    <property type="match status" value="1"/>
</dbReference>
<evidence type="ECO:0000313" key="2">
    <source>
        <dbReference type="EMBL" id="QAT94362.1"/>
    </source>
</evidence>
<dbReference type="PIRSF" id="PIRSF010309">
    <property type="entry name" value="Cyc-rich_ssRNA"/>
    <property type="match status" value="1"/>
</dbReference>
<dbReference type="EMBL" id="MG554563">
    <property type="protein sequence ID" value="QAT94362.1"/>
    <property type="molecule type" value="Genomic_RNA"/>
</dbReference>
<proteinExistence type="predicted"/>
<accession>A0A7S5CIL0</accession>
<organism evidence="2">
    <name type="scientific">Soil-borne wheat mosaic virus</name>
    <name type="common">SBWMV</name>
    <dbReference type="NCBI Taxonomy" id="28375"/>
    <lineage>
        <taxon>Viruses</taxon>
        <taxon>Riboviria</taxon>
        <taxon>Orthornavirae</taxon>
        <taxon>Kitrinoviricota</taxon>
        <taxon>Alsuviricetes</taxon>
        <taxon>Martellivirales</taxon>
        <taxon>Virgaviridae</taxon>
        <taxon>Furovirus</taxon>
        <taxon>Furovirus tritici</taxon>
    </lineage>
</organism>
<sequence length="182" mass="19716">MGYLFIPIMSTVGFHTCASCVDGPKSIKCVSKYRISVYKTLGLDVVKCRLPADCGVNCGMPAAFVLEQGHPKLTMDGYCGEKHRGYVLSGAWRHAQLRSLNTELDALEAREESLRAQIKALSAGDHCPAVLAYVPKKLTKLKAEVHDVTGKKQVCITGLVDVMDSALVRLAPDSPPKKISSL</sequence>
<reference evidence="2" key="1">
    <citation type="submission" date="2017-11" db="EMBL/GenBank/DDBJ databases">
        <authorList>
            <person name="Skillman V.P."/>
            <person name="Bag S."/>
            <person name="Cating R."/>
            <person name="Frost K."/>
        </authorList>
    </citation>
    <scope>NUCLEOTIDE SEQUENCE</scope>
    <source>
        <strain evidence="2">Oregon</strain>
    </source>
</reference>
<organismHost>
    <name type="scientific">Triticum</name>
    <dbReference type="NCBI Taxonomy" id="4564"/>
</organismHost>
<feature type="coiled-coil region" evidence="1">
    <location>
        <begin position="97"/>
        <end position="124"/>
    </location>
</feature>
<name>A0A7S5CIL0_SBWMV</name>
<dbReference type="InterPro" id="IPR007609">
    <property type="entry name" value="Viral_P18"/>
</dbReference>
<protein>
    <submittedName>
        <fullName evidence="2">19 kDa cystein-rich protein</fullName>
    </submittedName>
</protein>